<evidence type="ECO:0000313" key="9">
    <source>
        <dbReference type="Proteomes" id="UP000005442"/>
    </source>
</evidence>
<feature type="transmembrane region" description="Helical" evidence="6">
    <location>
        <begin position="78"/>
        <end position="101"/>
    </location>
</feature>
<evidence type="ECO:0000259" key="7">
    <source>
        <dbReference type="Pfam" id="PF06271"/>
    </source>
</evidence>
<keyword evidence="9" id="KW-1185">Reference proteome</keyword>
<feature type="domain" description="RDD" evidence="7">
    <location>
        <begin position="72"/>
        <end position="168"/>
    </location>
</feature>
<dbReference type="KEGG" id="mrh:MycrhN_4486"/>
<keyword evidence="3 6" id="KW-0812">Transmembrane</keyword>
<protein>
    <recommendedName>
        <fullName evidence="7">RDD domain-containing protein</fullName>
    </recommendedName>
</protein>
<evidence type="ECO:0000256" key="4">
    <source>
        <dbReference type="ARBA" id="ARBA00022989"/>
    </source>
</evidence>
<dbReference type="PATRIC" id="fig|710685.3.peg.4496"/>
<evidence type="ECO:0000256" key="2">
    <source>
        <dbReference type="ARBA" id="ARBA00022475"/>
    </source>
</evidence>
<dbReference type="InterPro" id="IPR010432">
    <property type="entry name" value="RDD"/>
</dbReference>
<keyword evidence="4 6" id="KW-1133">Transmembrane helix</keyword>
<evidence type="ECO:0000313" key="8">
    <source>
        <dbReference type="EMBL" id="AEV74976.1"/>
    </source>
</evidence>
<dbReference type="EMBL" id="CP003169">
    <property type="protein sequence ID" value="AEV74976.1"/>
    <property type="molecule type" value="Genomic_DNA"/>
</dbReference>
<dbReference type="GO" id="GO:0005886">
    <property type="term" value="C:plasma membrane"/>
    <property type="evidence" value="ECO:0007669"/>
    <property type="project" value="UniProtKB-SubCell"/>
</dbReference>
<accession>G8RMX2</accession>
<evidence type="ECO:0000256" key="3">
    <source>
        <dbReference type="ARBA" id="ARBA00022692"/>
    </source>
</evidence>
<sequence length="193" mass="20877">MLHRRQPHVAPKLRNAAATAADHWSRCPHILNSMARPLGSWLSGSAPGSYPGPNDYPGQRLGLPESGPGSIAGFGRRIAALMIDWFIAYGLVGLVVALGLMSQQNFLYTPMGSTSIAVVWVVLGIISVRLFGFTPGQLVLGLRVASIDNRIHVGIGRATVRGILVFFVIPALFTDSDLRGYQDRFTNTAVVRR</sequence>
<evidence type="ECO:0000256" key="5">
    <source>
        <dbReference type="ARBA" id="ARBA00023136"/>
    </source>
</evidence>
<dbReference type="HOGENOM" id="CLU_110186_0_0_11"/>
<feature type="transmembrane region" description="Helical" evidence="6">
    <location>
        <begin position="113"/>
        <end position="133"/>
    </location>
</feature>
<dbReference type="InterPro" id="IPR016795">
    <property type="entry name" value="UCP021697"/>
</dbReference>
<dbReference type="Proteomes" id="UP000005442">
    <property type="component" value="Chromosome"/>
</dbReference>
<keyword evidence="2" id="KW-1003">Cell membrane</keyword>
<name>G8RMX2_MYCRN</name>
<dbReference type="InterPro" id="IPR051791">
    <property type="entry name" value="Pra-immunoreactive"/>
</dbReference>
<dbReference type="STRING" id="710685.MycrhN_4486"/>
<dbReference type="PANTHER" id="PTHR36115:SF6">
    <property type="entry name" value="PROLINE-RICH ANTIGEN HOMOLOG"/>
    <property type="match status" value="1"/>
</dbReference>
<dbReference type="PANTHER" id="PTHR36115">
    <property type="entry name" value="PROLINE-RICH ANTIGEN HOMOLOG-RELATED"/>
    <property type="match status" value="1"/>
</dbReference>
<proteinExistence type="predicted"/>
<dbReference type="Pfam" id="PF06271">
    <property type="entry name" value="RDD"/>
    <property type="match status" value="1"/>
</dbReference>
<evidence type="ECO:0000256" key="6">
    <source>
        <dbReference type="SAM" id="Phobius"/>
    </source>
</evidence>
<dbReference type="AlphaFoldDB" id="G8RMX2"/>
<dbReference type="PIRSF" id="PIRSF021697">
    <property type="entry name" value="UCP021697"/>
    <property type="match status" value="1"/>
</dbReference>
<reference evidence="8 9" key="1">
    <citation type="submission" date="2011-12" db="EMBL/GenBank/DDBJ databases">
        <title>Complete sequence of Mycobacterium rhodesiae NBB3.</title>
        <authorList>
            <consortium name="US DOE Joint Genome Institute"/>
            <person name="Lucas S."/>
            <person name="Han J."/>
            <person name="Lapidus A."/>
            <person name="Cheng J.-F."/>
            <person name="Goodwin L."/>
            <person name="Pitluck S."/>
            <person name="Peters L."/>
            <person name="Mikhailova N."/>
            <person name="Gu W."/>
            <person name="Detter J.C."/>
            <person name="Han C."/>
            <person name="Tapia R."/>
            <person name="Land M."/>
            <person name="Hauser L."/>
            <person name="Kyrpides N."/>
            <person name="Ivanova N."/>
            <person name="Pagani I."/>
            <person name="Mattes T."/>
            <person name="Holmes A."/>
            <person name="Rutledge P."/>
            <person name="Paulsen I."/>
            <person name="Coleman N."/>
            <person name="Woyke T."/>
        </authorList>
    </citation>
    <scope>NUCLEOTIDE SEQUENCE [LARGE SCALE GENOMIC DNA]</scope>
    <source>
        <strain evidence="8 9">NBB3</strain>
    </source>
</reference>
<dbReference type="eggNOG" id="COG1714">
    <property type="taxonomic scope" value="Bacteria"/>
</dbReference>
<keyword evidence="5 6" id="KW-0472">Membrane</keyword>
<comment type="subcellular location">
    <subcellularLocation>
        <location evidence="1">Cell membrane</location>
        <topology evidence="1">Multi-pass membrane protein</topology>
    </subcellularLocation>
</comment>
<feature type="transmembrane region" description="Helical" evidence="6">
    <location>
        <begin position="154"/>
        <end position="173"/>
    </location>
</feature>
<evidence type="ECO:0000256" key="1">
    <source>
        <dbReference type="ARBA" id="ARBA00004651"/>
    </source>
</evidence>
<organism evidence="8 9">
    <name type="scientific">Mycolicibacterium rhodesiae (strain NBB3)</name>
    <name type="common">Mycobacterium rhodesiae</name>
    <dbReference type="NCBI Taxonomy" id="710685"/>
    <lineage>
        <taxon>Bacteria</taxon>
        <taxon>Bacillati</taxon>
        <taxon>Actinomycetota</taxon>
        <taxon>Actinomycetes</taxon>
        <taxon>Mycobacteriales</taxon>
        <taxon>Mycobacteriaceae</taxon>
        <taxon>Mycolicibacterium</taxon>
    </lineage>
</organism>
<gene>
    <name evidence="8" type="ordered locus">MycrhN_4486</name>
</gene>